<reference evidence="3 4" key="2">
    <citation type="submission" date="2016-10" db="EMBL/GenBank/DDBJ databases">
        <authorList>
            <person name="Varghese N."/>
            <person name="Submissions S."/>
        </authorList>
    </citation>
    <scope>NUCLEOTIDE SEQUENCE [LARGE SCALE GENOMIC DNA]</scope>
    <source>
        <strain evidence="3 4">DSM 24802</strain>
    </source>
</reference>
<reference evidence="2" key="3">
    <citation type="submission" date="2023-06" db="EMBL/GenBank/DDBJ databases">
        <authorList>
            <person name="Sun Q."/>
            <person name="Zhou Y."/>
        </authorList>
    </citation>
    <scope>NUCLEOTIDE SEQUENCE</scope>
    <source>
        <strain evidence="2">CGMCC 1.10859</strain>
    </source>
</reference>
<organism evidence="2 5">
    <name type="scientific">Allgaiera indica</name>
    <dbReference type="NCBI Taxonomy" id="765699"/>
    <lineage>
        <taxon>Bacteria</taxon>
        <taxon>Pseudomonadati</taxon>
        <taxon>Pseudomonadota</taxon>
        <taxon>Alphaproteobacteria</taxon>
        <taxon>Rhodobacterales</taxon>
        <taxon>Paracoccaceae</taxon>
        <taxon>Allgaiera</taxon>
    </lineage>
</organism>
<dbReference type="Proteomes" id="UP000199541">
    <property type="component" value="Unassembled WGS sequence"/>
</dbReference>
<dbReference type="Proteomes" id="UP000634647">
    <property type="component" value="Unassembled WGS sequence"/>
</dbReference>
<reference evidence="2" key="1">
    <citation type="journal article" date="2014" name="Int. J. Syst. Evol. Microbiol.">
        <title>Complete genome sequence of Corynebacterium casei LMG S-19264T (=DSM 44701T), isolated from a smear-ripened cheese.</title>
        <authorList>
            <consortium name="US DOE Joint Genome Institute (JGI-PGF)"/>
            <person name="Walter F."/>
            <person name="Albersmeier A."/>
            <person name="Kalinowski J."/>
            <person name="Ruckert C."/>
        </authorList>
    </citation>
    <scope>NUCLEOTIDE SEQUENCE</scope>
    <source>
        <strain evidence="2">CGMCC 1.10859</strain>
    </source>
</reference>
<feature type="transmembrane region" description="Helical" evidence="1">
    <location>
        <begin position="111"/>
        <end position="133"/>
    </location>
</feature>
<evidence type="ECO:0000313" key="3">
    <source>
        <dbReference type="EMBL" id="SDX12574.1"/>
    </source>
</evidence>
<dbReference type="AlphaFoldDB" id="A0AAN4USH8"/>
<keyword evidence="1" id="KW-0472">Membrane</keyword>
<evidence type="ECO:0000313" key="4">
    <source>
        <dbReference type="Proteomes" id="UP000199541"/>
    </source>
</evidence>
<dbReference type="RefSeq" id="WP_035846103.1">
    <property type="nucleotide sequence ID" value="NZ_BNAB01000011.1"/>
</dbReference>
<protein>
    <submittedName>
        <fullName evidence="2">Uncharacterized protein</fullName>
    </submittedName>
</protein>
<evidence type="ECO:0000313" key="2">
    <source>
        <dbReference type="EMBL" id="GHE03036.1"/>
    </source>
</evidence>
<keyword evidence="1" id="KW-0812">Transmembrane</keyword>
<comment type="caution">
    <text evidence="2">The sequence shown here is derived from an EMBL/GenBank/DDBJ whole genome shotgun (WGS) entry which is preliminary data.</text>
</comment>
<keyword evidence="4" id="KW-1185">Reference proteome</keyword>
<gene>
    <name evidence="2" type="ORF">GCM10008024_24810</name>
    <name evidence="3" type="ORF">SAMN05444006_11082</name>
</gene>
<keyword evidence="1" id="KW-1133">Transmembrane helix</keyword>
<evidence type="ECO:0000313" key="5">
    <source>
        <dbReference type="Proteomes" id="UP000634647"/>
    </source>
</evidence>
<accession>A0AAN4USH8</accession>
<dbReference type="EMBL" id="FNOB01000010">
    <property type="protein sequence ID" value="SDX12574.1"/>
    <property type="molecule type" value="Genomic_DNA"/>
</dbReference>
<dbReference type="EMBL" id="BNAB01000011">
    <property type="protein sequence ID" value="GHE03036.1"/>
    <property type="molecule type" value="Genomic_DNA"/>
</dbReference>
<name>A0AAN4USH8_9RHOB</name>
<evidence type="ECO:0000256" key="1">
    <source>
        <dbReference type="SAM" id="Phobius"/>
    </source>
</evidence>
<sequence>MPRVTALSKYQRLESQGIWRETPDAQRRDVIVSFGEASLVLSDSRSESALTHWSLPALIRMNPGEMPALFTPGPDAVETLELDDKDMIGAIETVRGVIDSHRPRPGRLRHVLIAGTLLAAVLLAVFWLPGALIRHTAQMVPASKRHQIGEMALADLTRVTGPRCNGHPGTEALARLTDRLFPEGGVQIVVVPGGPARATHLPGGIIVLRRDLIEDFDGPDVAAGYILAERARAAEADALLGLLHWAGLGATVRLLTTGQMAPGALHGYGEALLRTARHAPPPPEGALIARFRAEGLPTTPYAKALEAATPPVPRTAAEATRLIAADPFAKGQPPPALISDDSWVGLQGICDE</sequence>
<proteinExistence type="predicted"/>